<accession>A0A653BNE4</accession>
<keyword evidence="2" id="KW-0732">Signal</keyword>
<dbReference type="AlphaFoldDB" id="A0A653BNE4"/>
<dbReference type="OrthoDB" id="6734348at2759"/>
<feature type="coiled-coil region" evidence="1">
    <location>
        <begin position="30"/>
        <end position="101"/>
    </location>
</feature>
<gene>
    <name evidence="3" type="ORF">CALMAC_LOCUS2287</name>
</gene>
<dbReference type="Proteomes" id="UP000410492">
    <property type="component" value="Unassembled WGS sequence"/>
</dbReference>
<organism evidence="3 4">
    <name type="scientific">Callosobruchus maculatus</name>
    <name type="common">Southern cowpea weevil</name>
    <name type="synonym">Pulse bruchid</name>
    <dbReference type="NCBI Taxonomy" id="64391"/>
    <lineage>
        <taxon>Eukaryota</taxon>
        <taxon>Metazoa</taxon>
        <taxon>Ecdysozoa</taxon>
        <taxon>Arthropoda</taxon>
        <taxon>Hexapoda</taxon>
        <taxon>Insecta</taxon>
        <taxon>Pterygota</taxon>
        <taxon>Neoptera</taxon>
        <taxon>Endopterygota</taxon>
        <taxon>Coleoptera</taxon>
        <taxon>Polyphaga</taxon>
        <taxon>Cucujiformia</taxon>
        <taxon>Chrysomeloidea</taxon>
        <taxon>Chrysomelidae</taxon>
        <taxon>Bruchinae</taxon>
        <taxon>Bruchini</taxon>
        <taxon>Callosobruchus</taxon>
    </lineage>
</organism>
<evidence type="ECO:0000256" key="1">
    <source>
        <dbReference type="SAM" id="Coils"/>
    </source>
</evidence>
<feature type="signal peptide" evidence="2">
    <location>
        <begin position="1"/>
        <end position="22"/>
    </location>
</feature>
<evidence type="ECO:0000313" key="4">
    <source>
        <dbReference type="Proteomes" id="UP000410492"/>
    </source>
</evidence>
<name>A0A653BNE4_CALMS</name>
<evidence type="ECO:0000256" key="2">
    <source>
        <dbReference type="SAM" id="SignalP"/>
    </source>
</evidence>
<protein>
    <recommendedName>
        <fullName evidence="5">Protein TsetseEP domain-containing protein</fullName>
    </recommendedName>
</protein>
<feature type="chain" id="PRO_5024822122" description="Protein TsetseEP domain-containing protein" evidence="2">
    <location>
        <begin position="23"/>
        <end position="248"/>
    </location>
</feature>
<dbReference type="EMBL" id="CAACVG010002710">
    <property type="protein sequence ID" value="VEN36825.1"/>
    <property type="molecule type" value="Genomic_DNA"/>
</dbReference>
<evidence type="ECO:0008006" key="5">
    <source>
        <dbReference type="Google" id="ProtNLM"/>
    </source>
</evidence>
<keyword evidence="4" id="KW-1185">Reference proteome</keyword>
<evidence type="ECO:0000313" key="3">
    <source>
        <dbReference type="EMBL" id="VEN36825.1"/>
    </source>
</evidence>
<sequence length="248" mass="26805">MALNRSVVVFLLVGFLAASVQGGIHQKDHLEKHSLRKQDIHELLEKLKEAIKAAIETGEKLIAKSIEDVQKLAEQVMAGVLAEAEKIVNKVVSEIIEIQEKAMKAGLHIEHCMINETLATLKKIPRATFEEAQKCVFGFINQATSYAKSGIEKINSTLNEITEIGDEIGKCGNDLAAIPCLAKLSVRISIDLVKIPLAIADQAAKTVGLIEGLKLQIPKCAADALIRVGVESGELLLNVTKCVANAKK</sequence>
<reference evidence="3 4" key="1">
    <citation type="submission" date="2019-01" db="EMBL/GenBank/DDBJ databases">
        <authorList>
            <person name="Sayadi A."/>
        </authorList>
    </citation>
    <scope>NUCLEOTIDE SEQUENCE [LARGE SCALE GENOMIC DNA]</scope>
</reference>
<keyword evidence="1" id="KW-0175">Coiled coil</keyword>
<proteinExistence type="predicted"/>